<dbReference type="Pfam" id="PF13173">
    <property type="entry name" value="AAA_14"/>
    <property type="match status" value="1"/>
</dbReference>
<evidence type="ECO:0000313" key="3">
    <source>
        <dbReference type="EMBL" id="RRK30296.1"/>
    </source>
</evidence>
<feature type="domain" description="DUF4143" evidence="2">
    <location>
        <begin position="226"/>
        <end position="386"/>
    </location>
</feature>
<evidence type="ECO:0000313" key="4">
    <source>
        <dbReference type="Proteomes" id="UP000274920"/>
    </source>
</evidence>
<dbReference type="RefSeq" id="WP_125126143.1">
    <property type="nucleotide sequence ID" value="NZ_RHJS01000002.1"/>
</dbReference>
<dbReference type="Proteomes" id="UP000274920">
    <property type="component" value="Unassembled WGS sequence"/>
</dbReference>
<protein>
    <submittedName>
        <fullName evidence="3">DUF4143 domain-containing protein</fullName>
    </submittedName>
</protein>
<dbReference type="PANTHER" id="PTHR33295">
    <property type="entry name" value="ATPASE"/>
    <property type="match status" value="1"/>
</dbReference>
<proteinExistence type="predicted"/>
<dbReference type="AlphaFoldDB" id="A0A3R8KX81"/>
<dbReference type="InterPro" id="IPR025420">
    <property type="entry name" value="DUF4143"/>
</dbReference>
<comment type="caution">
    <text evidence="3">The sequence shown here is derived from an EMBL/GenBank/DDBJ whole genome shotgun (WGS) entry which is preliminary data.</text>
</comment>
<accession>A0A3R8KX81</accession>
<organism evidence="3 4">
    <name type="scientific">Schaedlerella arabinosiphila</name>
    <dbReference type="NCBI Taxonomy" id="2044587"/>
    <lineage>
        <taxon>Bacteria</taxon>
        <taxon>Bacillati</taxon>
        <taxon>Bacillota</taxon>
        <taxon>Clostridia</taxon>
        <taxon>Lachnospirales</taxon>
        <taxon>Lachnospiraceae</taxon>
        <taxon>Schaedlerella</taxon>
    </lineage>
</organism>
<evidence type="ECO:0000259" key="1">
    <source>
        <dbReference type="Pfam" id="PF13173"/>
    </source>
</evidence>
<evidence type="ECO:0000259" key="2">
    <source>
        <dbReference type="Pfam" id="PF13635"/>
    </source>
</evidence>
<reference evidence="3" key="1">
    <citation type="submission" date="2018-10" db="EMBL/GenBank/DDBJ databases">
        <title>Schaedlerella arabinophila gen. nov. sp. nov., isolated from the mouse intestinal tract and comparative analysis with the genome of the closely related altered Schaedler flora strain ASF502.</title>
        <authorList>
            <person name="Miyake S."/>
            <person name="Soh M."/>
            <person name="Seedorf H."/>
        </authorList>
    </citation>
    <scope>NUCLEOTIDE SEQUENCE [LARGE SCALE GENOMIC DNA]</scope>
    <source>
        <strain evidence="3">DSM 106076</strain>
    </source>
</reference>
<dbReference type="SUPFAM" id="SSF52540">
    <property type="entry name" value="P-loop containing nucleoside triphosphate hydrolases"/>
    <property type="match status" value="1"/>
</dbReference>
<name>A0A3R8KX81_9FIRM</name>
<dbReference type="PANTHER" id="PTHR33295:SF7">
    <property type="entry name" value="ATPASE"/>
    <property type="match status" value="1"/>
</dbReference>
<sequence length="433" mass="49845">MERNIVLELLEWRDNVKERLPMVLYGARQVGKTYTLLRFGRDYYKNCIYVNFERMPLIAEFFEGDLSPERIVRFLEEYFSEKIIPAETLLIFDEIQVCERALTSLKYFAEDAPEYHIVAAGSLLGVALHREKYSFPVGKVIMKTMYPMSFDEFLNAMGNGHFVQQIREHFERRQEMPQQTHMELISWLRRYMFVGGMPAVVKMYMEEQSLVNIQEMQEMILNAYTADMAKYSSSGECTKIRNAFHSLPAQLAKDNKKFQYKLVRKGATAGLFGDSIAWLVMAGIALECDRVTRGEVPVKISRDISSFKLYMSDVGLLSCFSGIMPENVIRRELSDVYKGALAENYVAQALRAGGHELFYWTSDAPAAEVDFLIQKKGKVIPVEVKYDQNVRAKSMKHFSGMYHPEEMIRISARNFGMDENGLISVPLYAAFCI</sequence>
<feature type="domain" description="AAA" evidence="1">
    <location>
        <begin position="21"/>
        <end position="154"/>
    </location>
</feature>
<gene>
    <name evidence="3" type="ORF">EBB54_02070</name>
</gene>
<dbReference type="InterPro" id="IPR041682">
    <property type="entry name" value="AAA_14"/>
</dbReference>
<keyword evidence="4" id="KW-1185">Reference proteome</keyword>
<dbReference type="EMBL" id="RHJS01000002">
    <property type="protein sequence ID" value="RRK30296.1"/>
    <property type="molecule type" value="Genomic_DNA"/>
</dbReference>
<dbReference type="InterPro" id="IPR027417">
    <property type="entry name" value="P-loop_NTPase"/>
</dbReference>
<dbReference type="Pfam" id="PF13635">
    <property type="entry name" value="DUF4143"/>
    <property type="match status" value="1"/>
</dbReference>